<dbReference type="PIRSF" id="PIRSF003230">
    <property type="entry name" value="YbgC"/>
    <property type="match status" value="1"/>
</dbReference>
<dbReference type="Proteomes" id="UP000464657">
    <property type="component" value="Chromosome"/>
</dbReference>
<dbReference type="Gene3D" id="3.10.129.10">
    <property type="entry name" value="Hotdog Thioesterase"/>
    <property type="match status" value="1"/>
</dbReference>
<name>A0A7L4ZKY2_9FLAO</name>
<dbReference type="SUPFAM" id="SSF54637">
    <property type="entry name" value="Thioesterase/thiol ester dehydrase-isomerase"/>
    <property type="match status" value="1"/>
</dbReference>
<dbReference type="Pfam" id="PF13279">
    <property type="entry name" value="4HBT_2"/>
    <property type="match status" value="1"/>
</dbReference>
<dbReference type="RefSeq" id="WP_160129555.1">
    <property type="nucleotide sequence ID" value="NZ_CP019288.1"/>
</dbReference>
<dbReference type="InterPro" id="IPR029069">
    <property type="entry name" value="HotDog_dom_sf"/>
</dbReference>
<dbReference type="InterPro" id="IPR006684">
    <property type="entry name" value="YbgC/YbaW"/>
</dbReference>
<protein>
    <submittedName>
        <fullName evidence="3">1,4-dihydroxy-2-naphthoyl-CoA hydrolase</fullName>
        <ecNumber evidence="3">3.1.2.28</ecNumber>
    </submittedName>
</protein>
<evidence type="ECO:0000313" key="4">
    <source>
        <dbReference type="Proteomes" id="UP000464657"/>
    </source>
</evidence>
<evidence type="ECO:0000256" key="1">
    <source>
        <dbReference type="ARBA" id="ARBA00005953"/>
    </source>
</evidence>
<dbReference type="CDD" id="cd00586">
    <property type="entry name" value="4HBT"/>
    <property type="match status" value="1"/>
</dbReference>
<dbReference type="AlphaFoldDB" id="A0A7L4ZKY2"/>
<keyword evidence="2 3" id="KW-0378">Hydrolase</keyword>
<dbReference type="GO" id="GO:0047617">
    <property type="term" value="F:fatty acyl-CoA hydrolase activity"/>
    <property type="evidence" value="ECO:0007669"/>
    <property type="project" value="TreeGrafter"/>
</dbReference>
<accession>A0A7L4ZKY2</accession>
<dbReference type="GO" id="GO:0061522">
    <property type="term" value="F:1,4-dihydroxy-2-naphthoyl-CoA thioesterase activity"/>
    <property type="evidence" value="ECO:0007669"/>
    <property type="project" value="UniProtKB-EC"/>
</dbReference>
<comment type="similarity">
    <text evidence="1">Belongs to the 4-hydroxybenzoyl-CoA thioesterase family.</text>
</comment>
<keyword evidence="4" id="KW-1185">Reference proteome</keyword>
<evidence type="ECO:0000256" key="2">
    <source>
        <dbReference type="ARBA" id="ARBA00022801"/>
    </source>
</evidence>
<sequence length="139" mass="16475">MKTISATKHIEVCFSDVDSLQIVWHGKYVKYFEDAREYFGKKYNFGYMTFYEHKCMLPLVDLEVSYKKMVAYDEILRVEITYVPTESAKVIFTYEIFNQSDELVCTGKTVQVMTSVDKKLMLTNPDFVKDWKQKWLEAN</sequence>
<organism evidence="3 4">
    <name type="scientific">Kordia antarctica</name>
    <dbReference type="NCBI Taxonomy" id="1218801"/>
    <lineage>
        <taxon>Bacteria</taxon>
        <taxon>Pseudomonadati</taxon>
        <taxon>Bacteroidota</taxon>
        <taxon>Flavobacteriia</taxon>
        <taxon>Flavobacteriales</taxon>
        <taxon>Flavobacteriaceae</taxon>
        <taxon>Kordia</taxon>
    </lineage>
</organism>
<dbReference type="EMBL" id="CP019288">
    <property type="protein sequence ID" value="QHI36886.1"/>
    <property type="molecule type" value="Genomic_DNA"/>
</dbReference>
<reference evidence="3 4" key="1">
    <citation type="journal article" date="2013" name="Int. J. Syst. Evol. Microbiol.">
        <title>Kordia antarctica sp. nov., isolated from Antarctic seawater.</title>
        <authorList>
            <person name="Baek K."/>
            <person name="Choi A."/>
            <person name="Kang I."/>
            <person name="Lee K."/>
            <person name="Cho J.C."/>
        </authorList>
    </citation>
    <scope>NUCLEOTIDE SEQUENCE [LARGE SCALE GENOMIC DNA]</scope>
    <source>
        <strain evidence="3 4">IMCC3317</strain>
    </source>
</reference>
<dbReference type="OrthoDB" id="9800856at2"/>
<dbReference type="PANTHER" id="PTHR31793:SF27">
    <property type="entry name" value="NOVEL THIOESTERASE SUPERFAMILY DOMAIN AND SAPOSIN A-TYPE DOMAIN CONTAINING PROTEIN (0610012H03RIK)"/>
    <property type="match status" value="1"/>
</dbReference>
<dbReference type="EC" id="3.1.2.28" evidence="3"/>
<evidence type="ECO:0000313" key="3">
    <source>
        <dbReference type="EMBL" id="QHI36886.1"/>
    </source>
</evidence>
<dbReference type="InterPro" id="IPR050563">
    <property type="entry name" value="4-hydroxybenzoyl-CoA_TE"/>
</dbReference>
<dbReference type="PANTHER" id="PTHR31793">
    <property type="entry name" value="4-HYDROXYBENZOYL-COA THIOESTERASE FAMILY MEMBER"/>
    <property type="match status" value="1"/>
</dbReference>
<gene>
    <name evidence="3" type="ORF">IMCC3317_22560</name>
</gene>
<dbReference type="KEGG" id="kan:IMCC3317_22560"/>
<proteinExistence type="inferred from homology"/>